<dbReference type="SUPFAM" id="SSF51971">
    <property type="entry name" value="Nucleotide-binding domain"/>
    <property type="match status" value="1"/>
</dbReference>
<evidence type="ECO:0000259" key="32">
    <source>
        <dbReference type="Pfam" id="PF01266"/>
    </source>
</evidence>
<dbReference type="PIRSF" id="PIRSF000189">
    <property type="entry name" value="D-aa_oxidase"/>
    <property type="match status" value="1"/>
</dbReference>
<evidence type="ECO:0000256" key="18">
    <source>
        <dbReference type="ARBA" id="ARBA00039751"/>
    </source>
</evidence>
<evidence type="ECO:0000256" key="16">
    <source>
        <dbReference type="ARBA" id="ARBA00034101"/>
    </source>
</evidence>
<evidence type="ECO:0000256" key="14">
    <source>
        <dbReference type="ARBA" id="ARBA00023140"/>
    </source>
</evidence>
<evidence type="ECO:0000256" key="23">
    <source>
        <dbReference type="ARBA" id="ARBA00048401"/>
    </source>
</evidence>
<feature type="binding site" evidence="30">
    <location>
        <begin position="336"/>
        <end position="341"/>
    </location>
    <ligand>
        <name>FAD</name>
        <dbReference type="ChEBI" id="CHEBI:57692"/>
    </ligand>
</feature>
<evidence type="ECO:0000256" key="5">
    <source>
        <dbReference type="ARBA" id="ARBA00006730"/>
    </source>
</evidence>
<evidence type="ECO:0000256" key="17">
    <source>
        <dbReference type="ARBA" id="ARBA00039101"/>
    </source>
</evidence>
<evidence type="ECO:0000256" key="29">
    <source>
        <dbReference type="ARBA" id="ARBA00049287"/>
    </source>
</evidence>
<accession>A0A8C4Q2W0</accession>
<feature type="binding site" evidence="30">
    <location>
        <position position="337"/>
    </location>
    <ligand>
        <name>D-dopa</name>
        <dbReference type="ChEBI" id="CHEBI:149689"/>
    </ligand>
</feature>
<evidence type="ECO:0000313" key="33">
    <source>
        <dbReference type="Ensembl" id="ENSEBUP00000009108.1"/>
    </source>
</evidence>
<evidence type="ECO:0000256" key="6">
    <source>
        <dbReference type="ARBA" id="ARBA00022490"/>
    </source>
</evidence>
<feature type="signal peptide" evidence="31">
    <location>
        <begin position="1"/>
        <end position="15"/>
    </location>
</feature>
<dbReference type="PANTHER" id="PTHR11530">
    <property type="entry name" value="D-AMINO ACID OXIDASE"/>
    <property type="match status" value="1"/>
</dbReference>
<comment type="catalytic activity">
    <reaction evidence="28">
        <text>D-valine + O2 + H2O = 3-methyl-2-oxobutanoate + H2O2 + NH4(+)</text>
        <dbReference type="Rhea" id="RHEA:78203"/>
        <dbReference type="ChEBI" id="CHEBI:11851"/>
        <dbReference type="ChEBI" id="CHEBI:15377"/>
        <dbReference type="ChEBI" id="CHEBI:15379"/>
        <dbReference type="ChEBI" id="CHEBI:16240"/>
        <dbReference type="ChEBI" id="CHEBI:28938"/>
        <dbReference type="ChEBI" id="CHEBI:74338"/>
    </reaction>
    <physiologicalReaction direction="left-to-right" evidence="28">
        <dbReference type="Rhea" id="RHEA:78204"/>
    </physiologicalReaction>
</comment>
<dbReference type="OMA" id="LWWPYRI"/>
<keyword evidence="8" id="KW-0597">Phosphoprotein</keyword>
<dbReference type="InterPro" id="IPR006181">
    <property type="entry name" value="D-amino_acid_oxidase_CS"/>
</dbReference>
<feature type="binding site" evidence="30">
    <location>
        <position position="240"/>
    </location>
    <ligand>
        <name>D-dopa</name>
        <dbReference type="ChEBI" id="CHEBI:149689"/>
    </ligand>
</feature>
<keyword evidence="9" id="KW-0285">Flavoprotein</keyword>
<dbReference type="InterPro" id="IPR006076">
    <property type="entry name" value="FAD-dep_OxRdtase"/>
</dbReference>
<comment type="similarity">
    <text evidence="5">Belongs to the DAMOX/DASOX family.</text>
</comment>
<feature type="binding site" evidence="30">
    <location>
        <begin position="73"/>
        <end position="75"/>
    </location>
    <ligand>
        <name>FAD</name>
        <dbReference type="ChEBI" id="CHEBI:57692"/>
    </ligand>
</feature>
<evidence type="ECO:0000256" key="21">
    <source>
        <dbReference type="ARBA" id="ARBA00048079"/>
    </source>
</evidence>
<keyword evidence="34" id="KW-1185">Reference proteome</keyword>
<dbReference type="Pfam" id="PF01266">
    <property type="entry name" value="DAO"/>
    <property type="match status" value="1"/>
</dbReference>
<evidence type="ECO:0000256" key="27">
    <source>
        <dbReference type="ARBA" id="ARBA00049123"/>
    </source>
</evidence>
<comment type="catalytic activity">
    <reaction evidence="21">
        <text>D-dopa + O2 + H2O = 3-(3,4-dihydroxyphenyl)pyruvate + H2O2 + NH4(+)</text>
        <dbReference type="Rhea" id="RHEA:70971"/>
        <dbReference type="ChEBI" id="CHEBI:15377"/>
        <dbReference type="ChEBI" id="CHEBI:15379"/>
        <dbReference type="ChEBI" id="CHEBI:16240"/>
        <dbReference type="ChEBI" id="CHEBI:28938"/>
        <dbReference type="ChEBI" id="CHEBI:29055"/>
        <dbReference type="ChEBI" id="CHEBI:149689"/>
    </reaction>
    <physiologicalReaction direction="left-to-right" evidence="21">
        <dbReference type="Rhea" id="RHEA:70972"/>
    </physiologicalReaction>
</comment>
<reference evidence="33" key="2">
    <citation type="submission" date="2025-09" db="UniProtKB">
        <authorList>
            <consortium name="Ensembl"/>
        </authorList>
    </citation>
    <scope>IDENTIFICATION</scope>
</reference>
<evidence type="ECO:0000256" key="26">
    <source>
        <dbReference type="ARBA" id="ARBA00048747"/>
    </source>
</evidence>
<dbReference type="Gene3D" id="3.40.50.720">
    <property type="entry name" value="NAD(P)-binding Rossmann-like Domain"/>
    <property type="match status" value="1"/>
</dbReference>
<dbReference type="GO" id="GO:0071949">
    <property type="term" value="F:FAD binding"/>
    <property type="evidence" value="ECO:0007669"/>
    <property type="project" value="InterPro"/>
</dbReference>
<name>A0A8C4Q2W0_EPTBU</name>
<evidence type="ECO:0000256" key="8">
    <source>
        <dbReference type="ARBA" id="ARBA00022553"/>
    </source>
</evidence>
<evidence type="ECO:0000256" key="30">
    <source>
        <dbReference type="PIRSR" id="PIRSR000189-1"/>
    </source>
</evidence>
<dbReference type="GeneTree" id="ENSGT00390000018635"/>
<evidence type="ECO:0000256" key="28">
    <source>
        <dbReference type="ARBA" id="ARBA00049182"/>
    </source>
</evidence>
<feature type="chain" id="PRO_5034229690" description="D-amino-acid oxidase" evidence="31">
    <location>
        <begin position="16"/>
        <end position="369"/>
    </location>
</feature>
<dbReference type="AlphaFoldDB" id="A0A8C4Q2W0"/>
<dbReference type="PANTHER" id="PTHR11530:SF15">
    <property type="entry name" value="D-AMINO-ACID OXIDASE"/>
    <property type="match status" value="1"/>
</dbReference>
<evidence type="ECO:0000256" key="1">
    <source>
        <dbReference type="ARBA" id="ARBA00001974"/>
    </source>
</evidence>
<evidence type="ECO:0000256" key="13">
    <source>
        <dbReference type="ARBA" id="ARBA00023018"/>
    </source>
</evidence>
<comment type="cofactor">
    <cofactor evidence="1 30">
        <name>FAD</name>
        <dbReference type="ChEBI" id="CHEBI:57692"/>
    </cofactor>
</comment>
<dbReference type="PROSITE" id="PS00677">
    <property type="entry name" value="DAO"/>
    <property type="match status" value="1"/>
</dbReference>
<dbReference type="GO" id="GO:0048786">
    <property type="term" value="C:presynaptic active zone"/>
    <property type="evidence" value="ECO:0007669"/>
    <property type="project" value="UniProtKB-SubCell"/>
</dbReference>
<keyword evidence="12" id="KW-0560">Oxidoreductase</keyword>
<feature type="binding site" evidence="30">
    <location>
        <position position="77"/>
    </location>
    <ligand>
        <name>D-dopa</name>
        <dbReference type="ChEBI" id="CHEBI:149689"/>
    </ligand>
</feature>
<dbReference type="GO" id="GO:0006562">
    <property type="term" value="P:L-proline catabolic process"/>
    <property type="evidence" value="ECO:0007669"/>
    <property type="project" value="TreeGrafter"/>
</dbReference>
<keyword evidence="11 30" id="KW-0274">FAD</keyword>
<evidence type="ECO:0000256" key="31">
    <source>
        <dbReference type="SAM" id="SignalP"/>
    </source>
</evidence>
<dbReference type="GO" id="GO:0036088">
    <property type="term" value="P:D-serine catabolic process"/>
    <property type="evidence" value="ECO:0007669"/>
    <property type="project" value="TreeGrafter"/>
</dbReference>
<keyword evidence="14" id="KW-0576">Peroxisome</keyword>
<feature type="binding site" evidence="30">
    <location>
        <position position="251"/>
    </location>
    <ligand>
        <name>D-dopa</name>
        <dbReference type="ChEBI" id="CHEBI:149689"/>
    </ligand>
</feature>
<dbReference type="Gene3D" id="3.30.9.10">
    <property type="entry name" value="D-Amino Acid Oxidase, subunit A, domain 2"/>
    <property type="match status" value="1"/>
</dbReference>
<reference evidence="33" key="1">
    <citation type="submission" date="2025-08" db="UniProtKB">
        <authorList>
            <consortium name="Ensembl"/>
        </authorList>
    </citation>
    <scope>IDENTIFICATION</scope>
</reference>
<keyword evidence="6" id="KW-0963">Cytoplasm</keyword>
<feature type="domain" description="FAD dependent oxidoreductase" evidence="32">
    <location>
        <begin position="26"/>
        <end position="353"/>
    </location>
</feature>
<keyword evidence="13" id="KW-0770">Synapse</keyword>
<dbReference type="GO" id="GO:0005576">
    <property type="term" value="C:extracellular region"/>
    <property type="evidence" value="ECO:0007669"/>
    <property type="project" value="UniProtKB-SubCell"/>
</dbReference>
<keyword evidence="10" id="KW-0702">S-nitrosylation</keyword>
<protein>
    <recommendedName>
        <fullName evidence="18">D-amino-acid oxidase</fullName>
        <ecNumber evidence="17">1.4.3.3</ecNumber>
    </recommendedName>
</protein>
<comment type="catalytic activity">
    <reaction evidence="20">
        <text>D-tryptophan + O2 + H2O = indole-3-pyruvate + H2O2 + NH4(+)</text>
        <dbReference type="Rhea" id="RHEA:78247"/>
        <dbReference type="ChEBI" id="CHEBI:15377"/>
        <dbReference type="ChEBI" id="CHEBI:15379"/>
        <dbReference type="ChEBI" id="CHEBI:16240"/>
        <dbReference type="ChEBI" id="CHEBI:17640"/>
        <dbReference type="ChEBI" id="CHEBI:28938"/>
        <dbReference type="ChEBI" id="CHEBI:57719"/>
    </reaction>
    <physiologicalReaction direction="left-to-right" evidence="20">
        <dbReference type="Rhea" id="RHEA:78248"/>
    </physiologicalReaction>
</comment>
<dbReference type="InterPro" id="IPR023209">
    <property type="entry name" value="DAO"/>
</dbReference>
<dbReference type="EC" id="1.4.3.3" evidence="17"/>
<keyword evidence="15" id="KW-0966">Cell projection</keyword>
<organism evidence="33 34">
    <name type="scientific">Eptatretus burgeri</name>
    <name type="common">Inshore hagfish</name>
    <dbReference type="NCBI Taxonomy" id="7764"/>
    <lineage>
        <taxon>Eukaryota</taxon>
        <taxon>Metazoa</taxon>
        <taxon>Chordata</taxon>
        <taxon>Craniata</taxon>
        <taxon>Vertebrata</taxon>
        <taxon>Cyclostomata</taxon>
        <taxon>Myxini</taxon>
        <taxon>Myxiniformes</taxon>
        <taxon>Myxinidae</taxon>
        <taxon>Eptatretinae</taxon>
        <taxon>Eptatretus</taxon>
    </lineage>
</organism>
<keyword evidence="7" id="KW-0964">Secreted</keyword>
<evidence type="ECO:0000256" key="2">
    <source>
        <dbReference type="ARBA" id="ARBA00004253"/>
    </source>
</evidence>
<evidence type="ECO:0000256" key="7">
    <source>
        <dbReference type="ARBA" id="ARBA00022525"/>
    </source>
</evidence>
<dbReference type="GO" id="GO:0005829">
    <property type="term" value="C:cytosol"/>
    <property type="evidence" value="ECO:0007669"/>
    <property type="project" value="UniProtKB-SubCell"/>
</dbReference>
<dbReference type="GO" id="GO:0003884">
    <property type="term" value="F:D-amino-acid oxidase activity"/>
    <property type="evidence" value="ECO:0007669"/>
    <property type="project" value="UniProtKB-EC"/>
</dbReference>
<dbReference type="GO" id="GO:0055130">
    <property type="term" value="P:D-alanine catabolic process"/>
    <property type="evidence" value="ECO:0007669"/>
    <property type="project" value="TreeGrafter"/>
</dbReference>
<evidence type="ECO:0000256" key="3">
    <source>
        <dbReference type="ARBA" id="ARBA00004514"/>
    </source>
</evidence>
<evidence type="ECO:0000256" key="10">
    <source>
        <dbReference type="ARBA" id="ARBA00022799"/>
    </source>
</evidence>
<keyword evidence="31" id="KW-0732">Signal</keyword>
<comment type="catalytic activity">
    <reaction evidence="23">
        <text>D-methionine + O2 + H2O = 4-methylsulfanyl-2-oxobutanoate + H2O2 + NH4(+)</text>
        <dbReference type="Rhea" id="RHEA:78207"/>
        <dbReference type="ChEBI" id="CHEBI:15377"/>
        <dbReference type="ChEBI" id="CHEBI:15379"/>
        <dbReference type="ChEBI" id="CHEBI:16240"/>
        <dbReference type="ChEBI" id="CHEBI:16723"/>
        <dbReference type="ChEBI" id="CHEBI:28938"/>
        <dbReference type="ChEBI" id="CHEBI:57932"/>
    </reaction>
    <physiologicalReaction direction="left-to-right" evidence="23">
        <dbReference type="Rhea" id="RHEA:78208"/>
    </physiologicalReaction>
</comment>
<evidence type="ECO:0000256" key="24">
    <source>
        <dbReference type="ARBA" id="ARBA00048643"/>
    </source>
</evidence>
<evidence type="ECO:0000256" key="12">
    <source>
        <dbReference type="ARBA" id="ARBA00023002"/>
    </source>
</evidence>
<evidence type="ECO:0000256" key="19">
    <source>
        <dbReference type="ARBA" id="ARBA00044716"/>
    </source>
</evidence>
<evidence type="ECO:0000256" key="4">
    <source>
        <dbReference type="ARBA" id="ARBA00004613"/>
    </source>
</evidence>
<feature type="binding site" evidence="30">
    <location>
        <position position="205"/>
    </location>
    <ligand>
        <name>FAD</name>
        <dbReference type="ChEBI" id="CHEBI:57692"/>
    </ligand>
</feature>
<comment type="catalytic activity">
    <reaction evidence="26">
        <text>D-lysine + O2 + H2O = 6-amino-2-oxohexanoate + H2O2 + NH4(+)</text>
        <dbReference type="Rhea" id="RHEA:37583"/>
        <dbReference type="ChEBI" id="CHEBI:15377"/>
        <dbReference type="ChEBI" id="CHEBI:15379"/>
        <dbReference type="ChEBI" id="CHEBI:16240"/>
        <dbReference type="ChEBI" id="CHEBI:28938"/>
        <dbReference type="ChEBI" id="CHEBI:32557"/>
        <dbReference type="ChEBI" id="CHEBI:58183"/>
        <dbReference type="EC" id="1.4.3.3"/>
    </reaction>
    <physiologicalReaction direction="left-to-right" evidence="26">
        <dbReference type="Rhea" id="RHEA:37584"/>
    </physiologicalReaction>
</comment>
<comment type="catalytic activity">
    <reaction evidence="29">
        <text>D-leucine + O2 + H2O = 4-methyl-2-oxopentanoate + H2O2 + NH4(+)</text>
        <dbReference type="Rhea" id="RHEA:78211"/>
        <dbReference type="ChEBI" id="CHEBI:15377"/>
        <dbReference type="ChEBI" id="CHEBI:15379"/>
        <dbReference type="ChEBI" id="CHEBI:16240"/>
        <dbReference type="ChEBI" id="CHEBI:17865"/>
        <dbReference type="ChEBI" id="CHEBI:28938"/>
        <dbReference type="ChEBI" id="CHEBI:143079"/>
    </reaction>
    <physiologicalReaction direction="left-to-right" evidence="29">
        <dbReference type="Rhea" id="RHEA:78212"/>
    </physiologicalReaction>
</comment>
<feature type="binding site" evidence="30">
    <location>
        <position position="188"/>
    </location>
    <ligand>
        <name>FAD</name>
        <dbReference type="ChEBI" id="CHEBI:57692"/>
    </ligand>
</feature>
<feature type="binding site" evidence="30">
    <location>
        <position position="307"/>
    </location>
    <ligand>
        <name>D-dopa</name>
        <dbReference type="ChEBI" id="CHEBI:149689"/>
    </ligand>
</feature>
<comment type="catalytic activity">
    <reaction evidence="27">
        <text>D-cysteine + O2 + H2O = 2-oxo-3-sulfanylpropanoate + H2O2 + NH4(+)</text>
        <dbReference type="Rhea" id="RHEA:78791"/>
        <dbReference type="ChEBI" id="CHEBI:15377"/>
        <dbReference type="ChEBI" id="CHEBI:15379"/>
        <dbReference type="ChEBI" id="CHEBI:16240"/>
        <dbReference type="ChEBI" id="CHEBI:28938"/>
        <dbReference type="ChEBI" id="CHEBI:35236"/>
        <dbReference type="ChEBI" id="CHEBI:57678"/>
    </reaction>
    <physiologicalReaction direction="left-to-right" evidence="27">
        <dbReference type="Rhea" id="RHEA:78792"/>
    </physiologicalReaction>
</comment>
<comment type="catalytic activity">
    <reaction evidence="22">
        <text>D-phenylalanine + O2 + H2O = 3-phenylpyruvate + H2O2 + NH4(+)</text>
        <dbReference type="Rhea" id="RHEA:70963"/>
        <dbReference type="ChEBI" id="CHEBI:15377"/>
        <dbReference type="ChEBI" id="CHEBI:15379"/>
        <dbReference type="ChEBI" id="CHEBI:16240"/>
        <dbReference type="ChEBI" id="CHEBI:18005"/>
        <dbReference type="ChEBI" id="CHEBI:28938"/>
        <dbReference type="ChEBI" id="CHEBI:57981"/>
    </reaction>
    <physiologicalReaction direction="left-to-right" evidence="22">
        <dbReference type="Rhea" id="RHEA:70964"/>
    </physiologicalReaction>
</comment>
<evidence type="ECO:0000313" key="34">
    <source>
        <dbReference type="Proteomes" id="UP000694388"/>
    </source>
</evidence>
<evidence type="ECO:0000256" key="11">
    <source>
        <dbReference type="ARBA" id="ARBA00022827"/>
    </source>
</evidence>
<proteinExistence type="inferred from homology"/>
<dbReference type="Proteomes" id="UP000694388">
    <property type="component" value="Unplaced"/>
</dbReference>
<dbReference type="GO" id="GO:0005782">
    <property type="term" value="C:peroxisomal matrix"/>
    <property type="evidence" value="ECO:0007669"/>
    <property type="project" value="UniProtKB-SubCell"/>
</dbReference>
<comment type="catalytic activity">
    <reaction evidence="19">
        <text>D-proline + O2 = 1-pyrroline-2-carboxylate + H2O2</text>
        <dbReference type="Rhea" id="RHEA:78259"/>
        <dbReference type="ChEBI" id="CHEBI:15379"/>
        <dbReference type="ChEBI" id="CHEBI:16240"/>
        <dbReference type="ChEBI" id="CHEBI:39785"/>
        <dbReference type="ChEBI" id="CHEBI:57726"/>
    </reaction>
    <physiologicalReaction direction="left-to-right" evidence="19">
        <dbReference type="Rhea" id="RHEA:78260"/>
    </physiologicalReaction>
</comment>
<comment type="catalytic activity">
    <reaction evidence="25">
        <text>D-alanine + O2 + H2O = pyruvate + H2O2 + NH4(+)</text>
        <dbReference type="Rhea" id="RHEA:22688"/>
        <dbReference type="ChEBI" id="CHEBI:15361"/>
        <dbReference type="ChEBI" id="CHEBI:15377"/>
        <dbReference type="ChEBI" id="CHEBI:15379"/>
        <dbReference type="ChEBI" id="CHEBI:16240"/>
        <dbReference type="ChEBI" id="CHEBI:28938"/>
        <dbReference type="ChEBI" id="CHEBI:57416"/>
    </reaction>
    <physiologicalReaction direction="left-to-right" evidence="25">
        <dbReference type="Rhea" id="RHEA:22689"/>
    </physiologicalReaction>
</comment>
<comment type="catalytic activity">
    <reaction evidence="24">
        <text>D-serine + O2 + H2O = 3-hydroxypyruvate + H2O2 + NH4(+)</text>
        <dbReference type="Rhea" id="RHEA:70951"/>
        <dbReference type="ChEBI" id="CHEBI:15377"/>
        <dbReference type="ChEBI" id="CHEBI:15379"/>
        <dbReference type="ChEBI" id="CHEBI:16240"/>
        <dbReference type="ChEBI" id="CHEBI:17180"/>
        <dbReference type="ChEBI" id="CHEBI:28938"/>
        <dbReference type="ChEBI" id="CHEBI:35247"/>
    </reaction>
    <physiologicalReaction direction="left-to-right" evidence="24">
        <dbReference type="Rhea" id="RHEA:70952"/>
    </physiologicalReaction>
</comment>
<evidence type="ECO:0000256" key="9">
    <source>
        <dbReference type="ARBA" id="ARBA00022630"/>
    </source>
</evidence>
<comment type="subcellular location">
    <subcellularLocation>
        <location evidence="3">Cytoplasm</location>
        <location evidence="3">Cytosol</location>
    </subcellularLocation>
    <subcellularLocation>
        <location evidence="2">Peroxisome matrix</location>
    </subcellularLocation>
    <subcellularLocation>
        <location evidence="16">Presynaptic active zone</location>
    </subcellularLocation>
    <subcellularLocation>
        <location evidence="4">Secreted</location>
    </subcellularLocation>
</comment>
<sequence length="369" mass="41065">MTCGFIASLLRMAEALELQASAGGLRVAIVGAGVIGLSSALAIVEHYGGPPLGPTITIFAEAFSPHTTGDHVAGLWQPYPYGPVPSVETKWNRETFQFLLKFLNHADVPEMGLFVQSGYNLFKKRVPDPPWCDIVLGFRHLTQDELSLFPGWSYGWFNTTLMLECKNYLPWLMKKLKSYGIKFIQKKVNSLMELSLSDDVIINCTGMQAAHLVPDKEVQPGRGQLTKVYAPWLKHFYSTHDEQKGLYNSPYILPGSTGVVALGGILQLGNWNEEVNDEDRRCIWEGCCKLVPSLRNTHVVEEWAGFRPCRSAIRLERETLGSGFSKVELIHNYGHGGYGITIHWGCAQAVAALFEEICAEKKRAVPSHL</sequence>
<evidence type="ECO:0000256" key="25">
    <source>
        <dbReference type="ARBA" id="ARBA00048711"/>
    </source>
</evidence>
<evidence type="ECO:0000256" key="20">
    <source>
        <dbReference type="ARBA" id="ARBA00047579"/>
    </source>
</evidence>
<evidence type="ECO:0000256" key="15">
    <source>
        <dbReference type="ARBA" id="ARBA00023273"/>
    </source>
</evidence>
<dbReference type="SUPFAM" id="SSF54373">
    <property type="entry name" value="FAD-linked reductases, C-terminal domain"/>
    <property type="match status" value="1"/>
</dbReference>
<evidence type="ECO:0000256" key="22">
    <source>
        <dbReference type="ARBA" id="ARBA00048252"/>
    </source>
</evidence>
<dbReference type="Ensembl" id="ENSEBUT00000009627.1">
    <property type="protein sequence ID" value="ENSEBUP00000009108.1"/>
    <property type="gene ID" value="ENSEBUG00000005888.1"/>
</dbReference>